<accession>A0ABV0YLL3</accession>
<dbReference type="InterPro" id="IPR050453">
    <property type="entry name" value="LIM_Homeobox_TF"/>
</dbReference>
<dbReference type="PROSITE" id="PS00478">
    <property type="entry name" value="LIM_DOMAIN_1"/>
    <property type="match status" value="1"/>
</dbReference>
<dbReference type="Proteomes" id="UP001469553">
    <property type="component" value="Unassembled WGS sequence"/>
</dbReference>
<keyword evidence="17" id="KW-1185">Reference proteome</keyword>
<evidence type="ECO:0000256" key="10">
    <source>
        <dbReference type="PROSITE-ProRule" id="PRU00125"/>
    </source>
</evidence>
<evidence type="ECO:0000256" key="8">
    <source>
        <dbReference type="ARBA" id="ARBA00023242"/>
    </source>
</evidence>
<dbReference type="InterPro" id="IPR049594">
    <property type="entry name" value="Lhx3/4-like_LIM2"/>
</dbReference>
<evidence type="ECO:0000256" key="1">
    <source>
        <dbReference type="ARBA" id="ARBA00004123"/>
    </source>
</evidence>
<name>A0ABV0YLL3_9TELE</name>
<keyword evidence="13" id="KW-0732">Signal</keyword>
<evidence type="ECO:0000256" key="5">
    <source>
        <dbReference type="ARBA" id="ARBA00023038"/>
    </source>
</evidence>
<sequence length="539" mass="59465">MLGDMRCLRYPRCFLSEEAGKSVALLLLLLVSSFQQQHASEGKKKKKKKRRRRRRRRDGKGDTLHGTSESPMISKLEPKIEFILLELATLRRDHLLWESSPGRRAVKWRVSGGTAPRLLILAVTAGGQEELIQKQGRGECAHRVAGVCACVWITMMQSAAALPTESPIKSLPEILGVPLQQIPQCAGCSQHILDKFILKVLDRHWHSKCLKCADCQTPLADKCFSRAGNVYCKEDFFKRFGTKCASCQQGIPPTQVVRKAQDFVYHLHCFACIMCSRQLATGDEFYLMEDGRLVCKVDYETAKQNDDSEGGAKRPRTTITAKQLETLKSAYKNSPKPARHVREQLSSETGLDMRVVQNRRAKEKRLKKDAGRHRWTQFYKSVKRSRGGTKVEKESSADDAGLSDSELSFRDDQVLSDLSHANGLYGSVGDMTGSATLNGGFSIDTAGQPYQDIRPGSPYGLPQSPSSIASLPGHTPLLNNLTFNMDTLVVQGGPGGVGQALRAMAGGPTSDLSTGSSTGYPDFPTSPASWLDEMDHSQF</sequence>
<feature type="domain" description="LIM zinc-binding" evidence="14">
    <location>
        <begin position="243"/>
        <end position="305"/>
    </location>
</feature>
<evidence type="ECO:0000256" key="6">
    <source>
        <dbReference type="ARBA" id="ARBA00023125"/>
    </source>
</evidence>
<dbReference type="InterPro" id="IPR009057">
    <property type="entry name" value="Homeodomain-like_sf"/>
</dbReference>
<evidence type="ECO:0000313" key="16">
    <source>
        <dbReference type="EMBL" id="MEQ2294604.1"/>
    </source>
</evidence>
<keyword evidence="7 9" id="KW-0371">Homeobox</keyword>
<evidence type="ECO:0000256" key="9">
    <source>
        <dbReference type="PROSITE-ProRule" id="PRU00108"/>
    </source>
</evidence>
<keyword evidence="8 9" id="KW-0539">Nucleus</keyword>
<evidence type="ECO:0000256" key="2">
    <source>
        <dbReference type="ARBA" id="ARBA00022723"/>
    </source>
</evidence>
<dbReference type="EMBL" id="JAHRIP010037877">
    <property type="protein sequence ID" value="MEQ2294604.1"/>
    <property type="molecule type" value="Genomic_DNA"/>
</dbReference>
<feature type="compositionally biased region" description="Polar residues" evidence="12">
    <location>
        <begin position="510"/>
        <end position="519"/>
    </location>
</feature>
<feature type="DNA-binding region" description="Homeobox" evidence="9">
    <location>
        <begin position="312"/>
        <end position="367"/>
    </location>
</feature>
<feature type="compositionally biased region" description="Basic residues" evidence="12">
    <location>
        <begin position="43"/>
        <end position="58"/>
    </location>
</feature>
<evidence type="ECO:0000256" key="12">
    <source>
        <dbReference type="SAM" id="MobiDB-lite"/>
    </source>
</evidence>
<keyword evidence="5 10" id="KW-0440">LIM domain</keyword>
<comment type="caution">
    <text evidence="16">The sequence shown here is derived from an EMBL/GenBank/DDBJ whole genome shotgun (WGS) entry which is preliminary data.</text>
</comment>
<evidence type="ECO:0000259" key="15">
    <source>
        <dbReference type="PROSITE" id="PS50071"/>
    </source>
</evidence>
<dbReference type="Pfam" id="PF00412">
    <property type="entry name" value="LIM"/>
    <property type="match status" value="2"/>
</dbReference>
<evidence type="ECO:0000256" key="4">
    <source>
        <dbReference type="ARBA" id="ARBA00022833"/>
    </source>
</evidence>
<evidence type="ECO:0000256" key="13">
    <source>
        <dbReference type="SAM" id="SignalP"/>
    </source>
</evidence>
<dbReference type="PROSITE" id="PS50071">
    <property type="entry name" value="HOMEOBOX_2"/>
    <property type="match status" value="1"/>
</dbReference>
<organism evidence="16 17">
    <name type="scientific">Ameca splendens</name>
    <dbReference type="NCBI Taxonomy" id="208324"/>
    <lineage>
        <taxon>Eukaryota</taxon>
        <taxon>Metazoa</taxon>
        <taxon>Chordata</taxon>
        <taxon>Craniata</taxon>
        <taxon>Vertebrata</taxon>
        <taxon>Euteleostomi</taxon>
        <taxon>Actinopterygii</taxon>
        <taxon>Neopterygii</taxon>
        <taxon>Teleostei</taxon>
        <taxon>Neoteleostei</taxon>
        <taxon>Acanthomorphata</taxon>
        <taxon>Ovalentaria</taxon>
        <taxon>Atherinomorphae</taxon>
        <taxon>Cyprinodontiformes</taxon>
        <taxon>Goodeidae</taxon>
        <taxon>Ameca</taxon>
    </lineage>
</organism>
<dbReference type="InterPro" id="IPR001781">
    <property type="entry name" value="Znf_LIM"/>
</dbReference>
<dbReference type="SUPFAM" id="SSF57716">
    <property type="entry name" value="Glucocorticoid receptor-like (DNA-binding domain)"/>
    <property type="match status" value="2"/>
</dbReference>
<keyword evidence="2 10" id="KW-0479">Metal-binding</keyword>
<keyword evidence="4 10" id="KW-0862">Zinc</keyword>
<evidence type="ECO:0000313" key="17">
    <source>
        <dbReference type="Proteomes" id="UP001469553"/>
    </source>
</evidence>
<feature type="signal peptide" evidence="13">
    <location>
        <begin position="1"/>
        <end position="39"/>
    </location>
</feature>
<feature type="compositionally biased region" description="Basic residues" evidence="12">
    <location>
        <begin position="377"/>
        <end position="387"/>
    </location>
</feature>
<feature type="chain" id="PRO_5045256247" evidence="13">
    <location>
        <begin position="40"/>
        <end position="539"/>
    </location>
</feature>
<dbReference type="PANTHER" id="PTHR24208:SF116">
    <property type="entry name" value="LIM_HOMEOBOX PROTEIN LHX4"/>
    <property type="match status" value="1"/>
</dbReference>
<dbReference type="PROSITE" id="PS50023">
    <property type="entry name" value="LIM_DOMAIN_2"/>
    <property type="match status" value="2"/>
</dbReference>
<proteinExistence type="predicted"/>
<feature type="region of interest" description="Disordered" evidence="12">
    <location>
        <begin position="39"/>
        <end position="70"/>
    </location>
</feature>
<comment type="subcellular location">
    <subcellularLocation>
        <location evidence="1 9 11">Nucleus</location>
    </subcellularLocation>
</comment>
<evidence type="ECO:0000259" key="14">
    <source>
        <dbReference type="PROSITE" id="PS50023"/>
    </source>
</evidence>
<evidence type="ECO:0000256" key="7">
    <source>
        <dbReference type="ARBA" id="ARBA00023155"/>
    </source>
</evidence>
<reference evidence="16 17" key="1">
    <citation type="submission" date="2021-06" db="EMBL/GenBank/DDBJ databases">
        <authorList>
            <person name="Palmer J.M."/>
        </authorList>
    </citation>
    <scope>NUCLEOTIDE SEQUENCE [LARGE SCALE GENOMIC DNA]</scope>
    <source>
        <strain evidence="16 17">AS_MEX2019</strain>
        <tissue evidence="16">Muscle</tissue>
    </source>
</reference>
<dbReference type="SMART" id="SM00132">
    <property type="entry name" value="LIM"/>
    <property type="match status" value="2"/>
</dbReference>
<evidence type="ECO:0000256" key="3">
    <source>
        <dbReference type="ARBA" id="ARBA00022737"/>
    </source>
</evidence>
<dbReference type="Gene3D" id="1.10.10.60">
    <property type="entry name" value="Homeodomain-like"/>
    <property type="match status" value="1"/>
</dbReference>
<dbReference type="CDD" id="cd09376">
    <property type="entry name" value="LIM2_Lhx3_Lhx4"/>
    <property type="match status" value="1"/>
</dbReference>
<feature type="region of interest" description="Disordered" evidence="12">
    <location>
        <begin position="504"/>
        <end position="539"/>
    </location>
</feature>
<dbReference type="Gene3D" id="2.10.110.10">
    <property type="entry name" value="Cysteine Rich Protein"/>
    <property type="match status" value="2"/>
</dbReference>
<dbReference type="Pfam" id="PF00046">
    <property type="entry name" value="Homeodomain"/>
    <property type="match status" value="1"/>
</dbReference>
<feature type="region of interest" description="Disordered" evidence="12">
    <location>
        <begin position="331"/>
        <end position="353"/>
    </location>
</feature>
<dbReference type="InterPro" id="IPR047956">
    <property type="entry name" value="LHX4_LIM1"/>
</dbReference>
<keyword evidence="3" id="KW-0677">Repeat</keyword>
<keyword evidence="6 9" id="KW-0238">DNA-binding</keyword>
<dbReference type="SUPFAM" id="SSF46689">
    <property type="entry name" value="Homeodomain-like"/>
    <property type="match status" value="1"/>
</dbReference>
<feature type="region of interest" description="Disordered" evidence="12">
    <location>
        <begin position="377"/>
        <end position="404"/>
    </location>
</feature>
<gene>
    <name evidence="16" type="primary">LHX4</name>
    <name evidence="16" type="ORF">AMECASPLE_005558</name>
</gene>
<dbReference type="PANTHER" id="PTHR24208">
    <property type="entry name" value="LIM/HOMEOBOX PROTEIN LHX"/>
    <property type="match status" value="1"/>
</dbReference>
<feature type="domain" description="Homeobox" evidence="15">
    <location>
        <begin position="310"/>
        <end position="366"/>
    </location>
</feature>
<feature type="domain" description="LIM zinc-binding" evidence="14">
    <location>
        <begin position="183"/>
        <end position="242"/>
    </location>
</feature>
<protein>
    <submittedName>
        <fullName evidence="16">LIM/homeobox protein Lhx4</fullName>
    </submittedName>
</protein>
<dbReference type="CDD" id="cd00086">
    <property type="entry name" value="homeodomain"/>
    <property type="match status" value="1"/>
</dbReference>
<evidence type="ECO:0000256" key="11">
    <source>
        <dbReference type="RuleBase" id="RU000682"/>
    </source>
</evidence>
<dbReference type="InterPro" id="IPR001356">
    <property type="entry name" value="HD"/>
</dbReference>
<dbReference type="CDD" id="cd09468">
    <property type="entry name" value="LIM1_Lhx4"/>
    <property type="match status" value="1"/>
</dbReference>
<dbReference type="SMART" id="SM00389">
    <property type="entry name" value="HOX"/>
    <property type="match status" value="1"/>
</dbReference>